<dbReference type="Gene3D" id="1.10.287.130">
    <property type="match status" value="1"/>
</dbReference>
<sequence length="449" mass="51969">MNFEQFIRKIEGVRQQTDLLHCSVNQTPQQQQQLLMQAVEQLNVSLEELHVAEEELLQQNEQLVEYQQEIEKERQRYQELFDFAPDGYLVTDIHGKILEANQAALQLFGIEKFRLVGKLLIVFVPQETRREFRQKLSQLCKQGEFKDWEICLQNHHQMLFDCQISTSTINDKGNCIGIRWLLRNISDRKQAEAKIRCVEMQNFKLQEAAKLKSQIVTVLSHELRTPLNAILGFSDILLRLNKNQFNPQSVKMVETIIRNGKQLLKLINNMLDFAKLEEGKFSLNLQYFNIKELIRLITDDLRFFANQKNINLDVNINIQNVKVFNDPIRIQQLLTNLISNAIKFTETGSVFIELQELDEDKIIIIVKDTGIGISENDLKYIFQAFRQVNQTKSRCYQGTGLGLAIVKDLLNLMGGTITVESQLGEGSIFRIQLPREIKSLKNEKFSPGG</sequence>
<keyword evidence="5" id="KW-0808">Transferase</keyword>
<dbReference type="PRINTS" id="PR00344">
    <property type="entry name" value="BCTRLSENSOR"/>
</dbReference>
<evidence type="ECO:0000256" key="3">
    <source>
        <dbReference type="ARBA" id="ARBA00012438"/>
    </source>
</evidence>
<dbReference type="InterPro" id="IPR005467">
    <property type="entry name" value="His_kinase_dom"/>
</dbReference>
<feature type="coiled-coil region" evidence="9">
    <location>
        <begin position="35"/>
        <end position="83"/>
    </location>
</feature>
<evidence type="ECO:0000256" key="7">
    <source>
        <dbReference type="ARBA" id="ARBA00023012"/>
    </source>
</evidence>
<evidence type="ECO:0000256" key="1">
    <source>
        <dbReference type="ARBA" id="ARBA00000085"/>
    </source>
</evidence>
<dbReference type="SUPFAM" id="SSF55785">
    <property type="entry name" value="PYP-like sensor domain (PAS domain)"/>
    <property type="match status" value="1"/>
</dbReference>
<dbReference type="InterPro" id="IPR036890">
    <property type="entry name" value="HATPase_C_sf"/>
</dbReference>
<dbReference type="NCBIfam" id="TIGR00229">
    <property type="entry name" value="sensory_box"/>
    <property type="match status" value="1"/>
</dbReference>
<dbReference type="InterPro" id="IPR013767">
    <property type="entry name" value="PAS_fold"/>
</dbReference>
<dbReference type="CDD" id="cd00082">
    <property type="entry name" value="HisKA"/>
    <property type="match status" value="1"/>
</dbReference>
<dbReference type="FunFam" id="3.30.565.10:FF:000010">
    <property type="entry name" value="Sensor histidine kinase RcsC"/>
    <property type="match status" value="1"/>
</dbReference>
<dbReference type="Gene3D" id="3.30.450.20">
    <property type="entry name" value="PAS domain"/>
    <property type="match status" value="1"/>
</dbReference>
<evidence type="ECO:0000256" key="4">
    <source>
        <dbReference type="ARBA" id="ARBA00022553"/>
    </source>
</evidence>
<keyword evidence="6" id="KW-0418">Kinase</keyword>
<dbReference type="CDD" id="cd00130">
    <property type="entry name" value="PAS"/>
    <property type="match status" value="1"/>
</dbReference>
<protein>
    <recommendedName>
        <fullName evidence="8">Circadian input-output histidine kinase CikA</fullName>
        <ecNumber evidence="3">2.7.13.3</ecNumber>
    </recommendedName>
</protein>
<dbReference type="GO" id="GO:0006355">
    <property type="term" value="P:regulation of DNA-templated transcription"/>
    <property type="evidence" value="ECO:0007669"/>
    <property type="project" value="InterPro"/>
</dbReference>
<dbReference type="EMBL" id="JADEWL010000121">
    <property type="protein sequence ID" value="MBE9215841.1"/>
    <property type="molecule type" value="Genomic_DNA"/>
</dbReference>
<evidence type="ECO:0000256" key="9">
    <source>
        <dbReference type="SAM" id="Coils"/>
    </source>
</evidence>
<keyword evidence="9" id="KW-0175">Coiled coil</keyword>
<name>A0A8J7F3V8_9CYAN</name>
<keyword evidence="7" id="KW-0902">Two-component regulatory system</keyword>
<feature type="domain" description="Histidine kinase" evidence="10">
    <location>
        <begin position="218"/>
        <end position="437"/>
    </location>
</feature>
<dbReference type="Pfam" id="PF00989">
    <property type="entry name" value="PAS"/>
    <property type="match status" value="1"/>
</dbReference>
<dbReference type="InterPro" id="IPR004358">
    <property type="entry name" value="Sig_transdc_His_kin-like_C"/>
</dbReference>
<keyword evidence="13" id="KW-1185">Reference proteome</keyword>
<dbReference type="PROSITE" id="PS50109">
    <property type="entry name" value="HIS_KIN"/>
    <property type="match status" value="1"/>
</dbReference>
<accession>A0A8J7F3V8</accession>
<dbReference type="GO" id="GO:0000155">
    <property type="term" value="F:phosphorelay sensor kinase activity"/>
    <property type="evidence" value="ECO:0007669"/>
    <property type="project" value="InterPro"/>
</dbReference>
<dbReference type="SMART" id="SM00091">
    <property type="entry name" value="PAS"/>
    <property type="match status" value="1"/>
</dbReference>
<dbReference type="CDD" id="cd16922">
    <property type="entry name" value="HATPase_EvgS-ArcB-TorS-like"/>
    <property type="match status" value="1"/>
</dbReference>
<dbReference type="InterPro" id="IPR003661">
    <property type="entry name" value="HisK_dim/P_dom"/>
</dbReference>
<comment type="caution">
    <text evidence="12">The sequence shown here is derived from an EMBL/GenBank/DDBJ whole genome shotgun (WGS) entry which is preliminary data.</text>
</comment>
<evidence type="ECO:0000259" key="11">
    <source>
        <dbReference type="PROSITE" id="PS50112"/>
    </source>
</evidence>
<dbReference type="Pfam" id="PF00512">
    <property type="entry name" value="HisKA"/>
    <property type="match status" value="1"/>
</dbReference>
<dbReference type="InterPro" id="IPR003594">
    <property type="entry name" value="HATPase_dom"/>
</dbReference>
<dbReference type="RefSeq" id="WP_193924083.1">
    <property type="nucleotide sequence ID" value="NZ_JADEWL010000121.1"/>
</dbReference>
<dbReference type="AlphaFoldDB" id="A0A8J7F3V8"/>
<comment type="similarity">
    <text evidence="2">In the N-terminal section; belongs to the phytochrome family.</text>
</comment>
<evidence type="ECO:0000256" key="8">
    <source>
        <dbReference type="ARBA" id="ARBA00074306"/>
    </source>
</evidence>
<dbReference type="EC" id="2.7.13.3" evidence="3"/>
<organism evidence="12 13">
    <name type="scientific">Plectonema cf. radiosum LEGE 06105</name>
    <dbReference type="NCBI Taxonomy" id="945769"/>
    <lineage>
        <taxon>Bacteria</taxon>
        <taxon>Bacillati</taxon>
        <taxon>Cyanobacteriota</taxon>
        <taxon>Cyanophyceae</taxon>
        <taxon>Oscillatoriophycideae</taxon>
        <taxon>Oscillatoriales</taxon>
        <taxon>Microcoleaceae</taxon>
        <taxon>Plectonema</taxon>
    </lineage>
</organism>
<evidence type="ECO:0000256" key="2">
    <source>
        <dbReference type="ARBA" id="ARBA00006402"/>
    </source>
</evidence>
<evidence type="ECO:0000256" key="6">
    <source>
        <dbReference type="ARBA" id="ARBA00022777"/>
    </source>
</evidence>
<dbReference type="Proteomes" id="UP000620559">
    <property type="component" value="Unassembled WGS sequence"/>
</dbReference>
<feature type="domain" description="PAS" evidence="11">
    <location>
        <begin position="73"/>
        <end position="143"/>
    </location>
</feature>
<dbReference type="SUPFAM" id="SSF47384">
    <property type="entry name" value="Homodimeric domain of signal transducing histidine kinase"/>
    <property type="match status" value="1"/>
</dbReference>
<gene>
    <name evidence="12" type="ORF">IQ247_24795</name>
</gene>
<dbReference type="Gene3D" id="3.30.565.10">
    <property type="entry name" value="Histidine kinase-like ATPase, C-terminal domain"/>
    <property type="match status" value="1"/>
</dbReference>
<dbReference type="PANTHER" id="PTHR43047">
    <property type="entry name" value="TWO-COMPONENT HISTIDINE PROTEIN KINASE"/>
    <property type="match status" value="1"/>
</dbReference>
<evidence type="ECO:0000313" key="12">
    <source>
        <dbReference type="EMBL" id="MBE9215841.1"/>
    </source>
</evidence>
<evidence type="ECO:0000313" key="13">
    <source>
        <dbReference type="Proteomes" id="UP000620559"/>
    </source>
</evidence>
<comment type="catalytic activity">
    <reaction evidence="1">
        <text>ATP + protein L-histidine = ADP + protein N-phospho-L-histidine.</text>
        <dbReference type="EC" id="2.7.13.3"/>
    </reaction>
</comment>
<evidence type="ECO:0000256" key="5">
    <source>
        <dbReference type="ARBA" id="ARBA00022679"/>
    </source>
</evidence>
<dbReference type="InterPro" id="IPR035965">
    <property type="entry name" value="PAS-like_dom_sf"/>
</dbReference>
<reference evidence="12" key="1">
    <citation type="submission" date="2020-10" db="EMBL/GenBank/DDBJ databases">
        <authorList>
            <person name="Castelo-Branco R."/>
            <person name="Eusebio N."/>
            <person name="Adriana R."/>
            <person name="Vieira A."/>
            <person name="Brugerolle De Fraissinette N."/>
            <person name="Rezende De Castro R."/>
            <person name="Schneider M.P."/>
            <person name="Vasconcelos V."/>
            <person name="Leao P.N."/>
        </authorList>
    </citation>
    <scope>NUCLEOTIDE SEQUENCE</scope>
    <source>
        <strain evidence="12">LEGE 06105</strain>
    </source>
</reference>
<proteinExistence type="inferred from homology"/>
<dbReference type="SMART" id="SM00388">
    <property type="entry name" value="HisKA"/>
    <property type="match status" value="1"/>
</dbReference>
<dbReference type="InterPro" id="IPR036097">
    <property type="entry name" value="HisK_dim/P_sf"/>
</dbReference>
<dbReference type="SUPFAM" id="SSF55874">
    <property type="entry name" value="ATPase domain of HSP90 chaperone/DNA topoisomerase II/histidine kinase"/>
    <property type="match status" value="1"/>
</dbReference>
<dbReference type="PROSITE" id="PS50112">
    <property type="entry name" value="PAS"/>
    <property type="match status" value="1"/>
</dbReference>
<dbReference type="SMART" id="SM00387">
    <property type="entry name" value="HATPase_c"/>
    <property type="match status" value="1"/>
</dbReference>
<dbReference type="Pfam" id="PF02518">
    <property type="entry name" value="HATPase_c"/>
    <property type="match status" value="1"/>
</dbReference>
<keyword evidence="4" id="KW-0597">Phosphoprotein</keyword>
<evidence type="ECO:0000259" key="10">
    <source>
        <dbReference type="PROSITE" id="PS50109"/>
    </source>
</evidence>
<dbReference type="InterPro" id="IPR000014">
    <property type="entry name" value="PAS"/>
</dbReference>